<dbReference type="PIRSF" id="PIRSF001154">
    <property type="entry name" value="Compl_C2_B"/>
    <property type="match status" value="1"/>
</dbReference>
<dbReference type="InterPro" id="IPR033116">
    <property type="entry name" value="TRYPSIN_SER"/>
</dbReference>
<dbReference type="InterPro" id="IPR043504">
    <property type="entry name" value="Peptidase_S1_PA_chymotrypsin"/>
</dbReference>
<evidence type="ECO:0000256" key="19">
    <source>
        <dbReference type="SAM" id="MobiDB-lite"/>
    </source>
</evidence>
<dbReference type="SMART" id="SM00020">
    <property type="entry name" value="Tryp_SPc"/>
    <property type="match status" value="1"/>
</dbReference>
<accession>A0A6P7YFK8</accession>
<keyword evidence="6" id="KW-0399">Innate immunity</keyword>
<keyword evidence="12" id="KW-0720">Serine protease</keyword>
<dbReference type="SUPFAM" id="SSF50494">
    <property type="entry name" value="Trypsin-like serine proteases"/>
    <property type="match status" value="1"/>
</dbReference>
<evidence type="ECO:0000256" key="1">
    <source>
        <dbReference type="ARBA" id="ARBA00001936"/>
    </source>
</evidence>
<evidence type="ECO:0000256" key="15">
    <source>
        <dbReference type="ARBA" id="ARBA00023180"/>
    </source>
</evidence>
<evidence type="ECO:0000256" key="7">
    <source>
        <dbReference type="ARBA" id="ARBA00022659"/>
    </source>
</evidence>
<feature type="active site" description="Charge relay system" evidence="17">
    <location>
        <position position="499"/>
    </location>
</feature>
<dbReference type="InterPro" id="IPR000436">
    <property type="entry name" value="Sushi_SCR_CCP_dom"/>
</dbReference>
<evidence type="ECO:0000256" key="18">
    <source>
        <dbReference type="PROSITE-ProRule" id="PRU00302"/>
    </source>
</evidence>
<dbReference type="CDD" id="cd00190">
    <property type="entry name" value="Tryp_SPc"/>
    <property type="match status" value="1"/>
</dbReference>
<keyword evidence="14 18" id="KW-1015">Disulfide bond</keyword>
<evidence type="ECO:0000259" key="21">
    <source>
        <dbReference type="PROSITE" id="PS50234"/>
    </source>
</evidence>
<dbReference type="CDD" id="cd01450">
    <property type="entry name" value="vWFA_subfamily_ECM"/>
    <property type="match status" value="1"/>
</dbReference>
<keyword evidence="15" id="KW-0325">Glycoprotein</keyword>
<evidence type="ECO:0000256" key="14">
    <source>
        <dbReference type="ARBA" id="ARBA00023157"/>
    </source>
</evidence>
<name>A0A6P7YFK8_9AMPH</name>
<dbReference type="OrthoDB" id="6127264at2759"/>
<evidence type="ECO:0000259" key="22">
    <source>
        <dbReference type="PROSITE" id="PS50240"/>
    </source>
</evidence>
<dbReference type="GO" id="GO:0006508">
    <property type="term" value="P:proteolysis"/>
    <property type="evidence" value="ECO:0007669"/>
    <property type="project" value="UniProtKB-KW"/>
</dbReference>
<feature type="disulfide bond" evidence="18">
    <location>
        <begin position="119"/>
        <end position="146"/>
    </location>
</feature>
<dbReference type="AlphaFoldDB" id="A0A6P7YFK8"/>
<dbReference type="InterPro" id="IPR009003">
    <property type="entry name" value="Peptidase_S1_PA"/>
</dbReference>
<keyword evidence="8" id="KW-0645">Protease</keyword>
<dbReference type="PRINTS" id="PR00722">
    <property type="entry name" value="CHYMOTRYPSIN"/>
</dbReference>
<protein>
    <recommendedName>
        <fullName evidence="16">C3/C5 convertase</fullName>
    </recommendedName>
</protein>
<evidence type="ECO:0000256" key="20">
    <source>
        <dbReference type="SAM" id="SignalP"/>
    </source>
</evidence>
<dbReference type="Gene3D" id="2.40.10.10">
    <property type="entry name" value="Trypsin-like serine proteases"/>
    <property type="match status" value="2"/>
</dbReference>
<feature type="disulfide bond" evidence="18">
    <location>
        <begin position="179"/>
        <end position="206"/>
    </location>
</feature>
<dbReference type="InterPro" id="IPR001254">
    <property type="entry name" value="Trypsin_dom"/>
</dbReference>
<evidence type="ECO:0000256" key="17">
    <source>
        <dbReference type="PIRSR" id="PIRSR001154-1"/>
    </source>
</evidence>
<dbReference type="PROSITE" id="PS50240">
    <property type="entry name" value="TRYPSIN_DOM"/>
    <property type="match status" value="1"/>
</dbReference>
<dbReference type="InterPro" id="IPR001314">
    <property type="entry name" value="Peptidase_S1A"/>
</dbReference>
<evidence type="ECO:0000256" key="11">
    <source>
        <dbReference type="ARBA" id="ARBA00022801"/>
    </source>
</evidence>
<evidence type="ECO:0000256" key="13">
    <source>
        <dbReference type="ARBA" id="ARBA00022859"/>
    </source>
</evidence>
<feature type="active site" description="Charge relay system" evidence="17">
    <location>
        <position position="672"/>
    </location>
</feature>
<dbReference type="GO" id="GO:0006956">
    <property type="term" value="P:complement activation"/>
    <property type="evidence" value="ECO:0007669"/>
    <property type="project" value="InterPro"/>
</dbReference>
<reference evidence="25" key="1">
    <citation type="submission" date="2025-08" db="UniProtKB">
        <authorList>
            <consortium name="RefSeq"/>
        </authorList>
    </citation>
    <scope>IDENTIFICATION</scope>
</reference>
<evidence type="ECO:0000256" key="5">
    <source>
        <dbReference type="ARBA" id="ARBA00022525"/>
    </source>
</evidence>
<comment type="caution">
    <text evidence="18">Lacks conserved residue(s) required for the propagation of feature annotation.</text>
</comment>
<evidence type="ECO:0000256" key="6">
    <source>
        <dbReference type="ARBA" id="ARBA00022588"/>
    </source>
</evidence>
<dbReference type="KEGG" id="muo:115474730"/>
<feature type="signal peptide" evidence="20">
    <location>
        <begin position="1"/>
        <end position="19"/>
    </location>
</feature>
<proteinExistence type="predicted"/>
<dbReference type="Pfam" id="PF00089">
    <property type="entry name" value="Trypsin"/>
    <property type="match status" value="2"/>
</dbReference>
<feature type="domain" description="Sushi" evidence="23">
    <location>
        <begin position="89"/>
        <end position="148"/>
    </location>
</feature>
<keyword evidence="5" id="KW-0964">Secreted</keyword>
<dbReference type="InParanoid" id="A0A6P7YFK8"/>
<evidence type="ECO:0000313" key="24">
    <source>
        <dbReference type="Proteomes" id="UP000515156"/>
    </source>
</evidence>
<keyword evidence="11" id="KW-0378">Hydrolase</keyword>
<comment type="cofactor">
    <cofactor evidence="1">
        <name>Mn(2+)</name>
        <dbReference type="ChEBI" id="CHEBI:29035"/>
    </cofactor>
</comment>
<dbReference type="RefSeq" id="XP_030066217.1">
    <property type="nucleotide sequence ID" value="XM_030210357.1"/>
</dbReference>
<evidence type="ECO:0000256" key="2">
    <source>
        <dbReference type="ARBA" id="ARBA00001946"/>
    </source>
</evidence>
<evidence type="ECO:0000256" key="12">
    <source>
        <dbReference type="ARBA" id="ARBA00022825"/>
    </source>
</evidence>
<keyword evidence="10" id="KW-0677">Repeat</keyword>
<dbReference type="FunFam" id="2.40.10.10:FF:000054">
    <property type="entry name" value="Complement C1r subcomponent"/>
    <property type="match status" value="1"/>
</dbReference>
<dbReference type="Pfam" id="PF00092">
    <property type="entry name" value="VWA"/>
    <property type="match status" value="1"/>
</dbReference>
<dbReference type="InterPro" id="IPR011360">
    <property type="entry name" value="Compl_C2_B"/>
</dbReference>
<feature type="active site" description="Charge relay system" evidence="17">
    <location>
        <position position="549"/>
    </location>
</feature>
<dbReference type="PROSITE" id="PS50234">
    <property type="entry name" value="VWFA"/>
    <property type="match status" value="1"/>
</dbReference>
<dbReference type="PROSITE" id="PS00135">
    <property type="entry name" value="TRYPSIN_SER"/>
    <property type="match status" value="1"/>
</dbReference>
<evidence type="ECO:0000256" key="3">
    <source>
        <dbReference type="ARBA" id="ARBA00004241"/>
    </source>
</evidence>
<dbReference type="GO" id="GO:0009986">
    <property type="term" value="C:cell surface"/>
    <property type="evidence" value="ECO:0007669"/>
    <property type="project" value="UniProtKB-SubCell"/>
</dbReference>
<feature type="domain" description="VWFA" evidence="21">
    <location>
        <begin position="237"/>
        <end position="431"/>
    </location>
</feature>
<evidence type="ECO:0000256" key="10">
    <source>
        <dbReference type="ARBA" id="ARBA00022737"/>
    </source>
</evidence>
<dbReference type="GeneID" id="115474730"/>
<dbReference type="GO" id="GO:0070062">
    <property type="term" value="C:extracellular exosome"/>
    <property type="evidence" value="ECO:0007669"/>
    <property type="project" value="TreeGrafter"/>
</dbReference>
<comment type="subcellular location">
    <subcellularLocation>
        <location evidence="3">Cell surface</location>
    </subcellularLocation>
    <subcellularLocation>
        <location evidence="4">Secreted</location>
    </subcellularLocation>
</comment>
<dbReference type="SMART" id="SM00327">
    <property type="entry name" value="VWA"/>
    <property type="match status" value="1"/>
</dbReference>
<feature type="chain" id="PRO_5027938395" description="C3/C5 convertase" evidence="20">
    <location>
        <begin position="20"/>
        <end position="726"/>
    </location>
</feature>
<dbReference type="Proteomes" id="UP000515156">
    <property type="component" value="Chromosome 7"/>
</dbReference>
<keyword evidence="9 20" id="KW-0732">Signal</keyword>
<dbReference type="SMART" id="SM00032">
    <property type="entry name" value="CCP"/>
    <property type="match status" value="3"/>
</dbReference>
<dbReference type="GO" id="GO:0009617">
    <property type="term" value="P:response to bacterium"/>
    <property type="evidence" value="ECO:0007669"/>
    <property type="project" value="TreeGrafter"/>
</dbReference>
<dbReference type="FunFam" id="2.40.10.10:FF:000068">
    <property type="entry name" value="transmembrane protease serine 2"/>
    <property type="match status" value="1"/>
</dbReference>
<dbReference type="PROSITE" id="PS50923">
    <property type="entry name" value="SUSHI"/>
    <property type="match status" value="2"/>
</dbReference>
<comment type="cofactor">
    <cofactor evidence="2">
        <name>Mg(2+)</name>
        <dbReference type="ChEBI" id="CHEBI:18420"/>
    </cofactor>
</comment>
<dbReference type="PANTHER" id="PTHR46393">
    <property type="entry name" value="SUSHI DOMAIN-CONTAINING PROTEIN"/>
    <property type="match status" value="1"/>
</dbReference>
<dbReference type="GO" id="GO:0004252">
    <property type="term" value="F:serine-type endopeptidase activity"/>
    <property type="evidence" value="ECO:0007669"/>
    <property type="project" value="InterPro"/>
</dbReference>
<sequence>MNTLLQLLWILFLCRISKGDINCTEEVTITGGNVEYPKSPTPGGVLKYVCPENTRPHPVAWRVCMSNGMWSLLRNTYFEKARTASCVPYMCVGSINLENGHVYPRKKMYRVGDTIQFECEEGYGMFGSPNRTCLPNGEWSGSITICDKGETFCPNPGIPLGGYRQGRFFKEGKVVQYSCFQSLVLRGSSSRTCKTDGQWSGKEPRCEGRHSYDDPKFVAEQLVLYEELMAHAGTNIHIYFLLCTSRSVGTENFQKAKEFVKGFIDKTTEISNGVTYSVVTFDSLPHILFQQTHGHDDLTQKLWDFEISDATAGRNIGGALEMVLKDIKKQKSEKPPQHKSEKPHKQKNEIPPKQIILIVTDGKHTTGASPHKMARNIADIVPDAEKNLDIFTLGIGDAHKGELEEIASKKEEQRAFYLRNFDDLKMVTMEMYNQEGASGCGGRGMVSRTYARISRGEMAKEKQWPWQVYIKIKDEDGPDRVYTGGGSIISKRWILTAAHNVISDDGVKVSPNQVTVVVGNINKNKGKEMEVEMIEVHNNYREKNGFDSDIALLKLKQDLELSNKIWPVCLPCTSEMDTVLNLPAISEVEKCIYQDKILTGHGGKEDKKIYGFISGWGKRSHLGYRSPNELYYAEIAIQNRVACSDATGNLNFTENMFCAIGDDGADACHGDSGGPFVVKMNRRWIQVGIISFGNGTRCGKNSLGFYTSVPKMMGWILHTVKESDFM</sequence>
<organism evidence="24 25">
    <name type="scientific">Microcaecilia unicolor</name>
    <dbReference type="NCBI Taxonomy" id="1415580"/>
    <lineage>
        <taxon>Eukaryota</taxon>
        <taxon>Metazoa</taxon>
        <taxon>Chordata</taxon>
        <taxon>Craniata</taxon>
        <taxon>Vertebrata</taxon>
        <taxon>Euteleostomi</taxon>
        <taxon>Amphibia</taxon>
        <taxon>Gymnophiona</taxon>
        <taxon>Siphonopidae</taxon>
        <taxon>Microcaecilia</taxon>
    </lineage>
</organism>
<feature type="domain" description="Peptidase S1" evidence="22">
    <location>
        <begin position="453"/>
        <end position="721"/>
    </location>
</feature>
<dbReference type="SUPFAM" id="SSF53300">
    <property type="entry name" value="vWA-like"/>
    <property type="match status" value="1"/>
</dbReference>
<feature type="compositionally biased region" description="Basic and acidic residues" evidence="19">
    <location>
        <begin position="329"/>
        <end position="340"/>
    </location>
</feature>
<dbReference type="InterPro" id="IPR035976">
    <property type="entry name" value="Sushi/SCR/CCP_sf"/>
</dbReference>
<evidence type="ECO:0000259" key="23">
    <source>
        <dbReference type="PROSITE" id="PS50923"/>
    </source>
</evidence>
<dbReference type="Gene3D" id="3.40.50.410">
    <property type="entry name" value="von Willebrand factor, type A domain"/>
    <property type="match status" value="1"/>
</dbReference>
<evidence type="ECO:0000256" key="9">
    <source>
        <dbReference type="ARBA" id="ARBA00022729"/>
    </source>
</evidence>
<evidence type="ECO:0000256" key="16">
    <source>
        <dbReference type="ARBA" id="ARBA00029636"/>
    </source>
</evidence>
<feature type="region of interest" description="Disordered" evidence="19">
    <location>
        <begin position="329"/>
        <end position="351"/>
    </location>
</feature>
<dbReference type="Gene3D" id="2.10.70.10">
    <property type="entry name" value="Complement Module, domain 1"/>
    <property type="match status" value="3"/>
</dbReference>
<dbReference type="SUPFAM" id="SSF57535">
    <property type="entry name" value="Complement control module/SCR domain"/>
    <property type="match status" value="3"/>
</dbReference>
<keyword evidence="24" id="KW-1185">Reference proteome</keyword>
<evidence type="ECO:0000256" key="4">
    <source>
        <dbReference type="ARBA" id="ARBA00004613"/>
    </source>
</evidence>
<dbReference type="GO" id="GO:0045087">
    <property type="term" value="P:innate immune response"/>
    <property type="evidence" value="ECO:0007669"/>
    <property type="project" value="UniProtKB-KW"/>
</dbReference>
<gene>
    <name evidence="25" type="primary">LOC115474730</name>
</gene>
<evidence type="ECO:0000256" key="8">
    <source>
        <dbReference type="ARBA" id="ARBA00022670"/>
    </source>
</evidence>
<dbReference type="InterPro" id="IPR036465">
    <property type="entry name" value="vWFA_dom_sf"/>
</dbReference>
<dbReference type="Pfam" id="PF00084">
    <property type="entry name" value="Sushi"/>
    <property type="match status" value="2"/>
</dbReference>
<evidence type="ECO:0000313" key="25">
    <source>
        <dbReference type="RefSeq" id="XP_030066217.1"/>
    </source>
</evidence>
<keyword evidence="7 18" id="KW-0768">Sushi</keyword>
<dbReference type="PANTHER" id="PTHR46393:SF7">
    <property type="entry name" value="COMPLEMENT C2"/>
    <property type="match status" value="1"/>
</dbReference>
<dbReference type="InterPro" id="IPR002035">
    <property type="entry name" value="VWF_A"/>
</dbReference>
<keyword evidence="13" id="KW-0391">Immunity</keyword>
<dbReference type="CDD" id="cd00033">
    <property type="entry name" value="CCP"/>
    <property type="match status" value="3"/>
</dbReference>
<feature type="domain" description="Sushi" evidence="23">
    <location>
        <begin position="151"/>
        <end position="208"/>
    </location>
</feature>